<dbReference type="EMBL" id="JACZZA010000013">
    <property type="protein sequence ID" value="MBE1162343.1"/>
    <property type="molecule type" value="Genomic_DNA"/>
</dbReference>
<feature type="chain" id="PRO_5046934974" description="PDZ domain-containing protein" evidence="1">
    <location>
        <begin position="27"/>
        <end position="588"/>
    </location>
</feature>
<keyword evidence="3" id="KW-1185">Reference proteome</keyword>
<organism evidence="2 3">
    <name type="scientific">Dyella acidiphila</name>
    <dbReference type="NCBI Taxonomy" id="2775866"/>
    <lineage>
        <taxon>Bacteria</taxon>
        <taxon>Pseudomonadati</taxon>
        <taxon>Pseudomonadota</taxon>
        <taxon>Gammaproteobacteria</taxon>
        <taxon>Lysobacterales</taxon>
        <taxon>Rhodanobacteraceae</taxon>
        <taxon>Dyella</taxon>
    </lineage>
</organism>
<keyword evidence="1" id="KW-0732">Signal</keyword>
<sequence length="588" mass="63391">MNHPRRRHFLSLVGIAALFCTTALFANTLTNDQRTLDITLAPVLNADNTATGISVHYVLSPSKEPASRPALALDTLAPSLLRTSDQVTQLRVTDDKGAVELAPPVAKQTNDGNFQVWTAARPTSGSLHIAYVVPVAAAKPSKRGPHIDLQAAGGGLSGAFVGFLLLPDNRSEAFRVHLHWQLPSGQMAVSSNGIGDFSGVFNAGKLDDMLFLAGPVKTYAPSGHSDGFHVYALGLPEEQLKTAANWTARAYEAERKAFRIPPSQPYRFLIRSYDGGPIDSGRSSDSSFMLYLPTGFDAGRVELHNLVAHEMVHSLMKDLDDAPGDEGDWYTEGTADYFSEILPWAAGLYTPRQYLDLVNEEAAEYYTNALRDVSNQQLAKVMWSGRNAWMLPYARGALYFADLDAKLRLHHSTLTVLDLVNATSERIEHGAPATDATWTAVLKDQVGAWALADWQHMMDGQLIMPAAGAFGTCLAGSATQVGIFDLGFAKPIRVMANEAVSGVVKGSNADKAGLRDGDVIAETIDINPIAGSFVSLIHIPIRRGTSPLMVSYNPRSGSVPGMNWRLSGAGAEQRCPHQGTAIAASRDR</sequence>
<proteinExistence type="predicted"/>
<name>A0ABR9GE89_9GAMM</name>
<protein>
    <recommendedName>
        <fullName evidence="4">PDZ domain-containing protein</fullName>
    </recommendedName>
</protein>
<gene>
    <name evidence="2" type="ORF">IGX34_18310</name>
</gene>
<dbReference type="InterPro" id="IPR036034">
    <property type="entry name" value="PDZ_sf"/>
</dbReference>
<dbReference type="Gene3D" id="1.10.390.10">
    <property type="entry name" value="Neutral Protease Domain 2"/>
    <property type="match status" value="1"/>
</dbReference>
<evidence type="ECO:0000313" key="2">
    <source>
        <dbReference type="EMBL" id="MBE1162343.1"/>
    </source>
</evidence>
<accession>A0ABR9GE89</accession>
<dbReference type="InterPro" id="IPR027268">
    <property type="entry name" value="Peptidase_M4/M1_CTD_sf"/>
</dbReference>
<dbReference type="Proteomes" id="UP000651010">
    <property type="component" value="Unassembled WGS sequence"/>
</dbReference>
<evidence type="ECO:0008006" key="4">
    <source>
        <dbReference type="Google" id="ProtNLM"/>
    </source>
</evidence>
<reference evidence="2 3" key="1">
    <citation type="submission" date="2020-09" db="EMBL/GenBank/DDBJ databases">
        <title>Dyella sp. 7MK23 isolated from forest soil.</title>
        <authorList>
            <person name="Fu J."/>
        </authorList>
    </citation>
    <scope>NUCLEOTIDE SEQUENCE [LARGE SCALE GENOMIC DNA]</scope>
    <source>
        <strain evidence="2 3">7MK23</strain>
    </source>
</reference>
<comment type="caution">
    <text evidence="2">The sequence shown here is derived from an EMBL/GenBank/DDBJ whole genome shotgun (WGS) entry which is preliminary data.</text>
</comment>
<dbReference type="SUPFAM" id="SSF50156">
    <property type="entry name" value="PDZ domain-like"/>
    <property type="match status" value="1"/>
</dbReference>
<feature type="signal peptide" evidence="1">
    <location>
        <begin position="1"/>
        <end position="26"/>
    </location>
</feature>
<evidence type="ECO:0000256" key="1">
    <source>
        <dbReference type="SAM" id="SignalP"/>
    </source>
</evidence>
<dbReference type="RefSeq" id="WP_192557191.1">
    <property type="nucleotide sequence ID" value="NZ_JACZZA010000013.1"/>
</dbReference>
<evidence type="ECO:0000313" key="3">
    <source>
        <dbReference type="Proteomes" id="UP000651010"/>
    </source>
</evidence>